<name>U1GXJ6_ENDPU</name>
<proteinExistence type="predicted"/>
<keyword evidence="2" id="KW-1185">Reference proteome</keyword>
<evidence type="ECO:0000313" key="2">
    <source>
        <dbReference type="Proteomes" id="UP000019373"/>
    </source>
</evidence>
<reference evidence="2" key="1">
    <citation type="journal article" date="2014" name="BMC Genomics">
        <title>Genome characteristics reveal the impact of lichenization on lichen-forming fungus Endocarpon pusillum Hedwig (Verrucariales, Ascomycota).</title>
        <authorList>
            <person name="Wang Y.-Y."/>
            <person name="Liu B."/>
            <person name="Zhang X.-Y."/>
            <person name="Zhou Q.-M."/>
            <person name="Zhang T."/>
            <person name="Li H."/>
            <person name="Yu Y.-F."/>
            <person name="Zhang X.-L."/>
            <person name="Hao X.-Y."/>
            <person name="Wang M."/>
            <person name="Wang L."/>
            <person name="Wei J.-C."/>
        </authorList>
    </citation>
    <scope>NUCLEOTIDE SEQUENCE [LARGE SCALE GENOMIC DNA]</scope>
    <source>
        <strain evidence="2">Z07020 / HMAS-L-300199</strain>
    </source>
</reference>
<evidence type="ECO:0000313" key="1">
    <source>
        <dbReference type="EMBL" id="ERF77228.1"/>
    </source>
</evidence>
<accession>U1GXJ6</accession>
<protein>
    <submittedName>
        <fullName evidence="1">Uncharacterized protein</fullName>
    </submittedName>
</protein>
<organism evidence="1 2">
    <name type="scientific">Endocarpon pusillum (strain Z07020 / HMAS-L-300199)</name>
    <name type="common">Lichen-forming fungus</name>
    <dbReference type="NCBI Taxonomy" id="1263415"/>
    <lineage>
        <taxon>Eukaryota</taxon>
        <taxon>Fungi</taxon>
        <taxon>Dikarya</taxon>
        <taxon>Ascomycota</taxon>
        <taxon>Pezizomycotina</taxon>
        <taxon>Eurotiomycetes</taxon>
        <taxon>Chaetothyriomycetidae</taxon>
        <taxon>Verrucariales</taxon>
        <taxon>Verrucariaceae</taxon>
        <taxon>Endocarpon</taxon>
    </lineage>
</organism>
<dbReference type="OrthoDB" id="5414761at2759"/>
<dbReference type="GeneID" id="19240744"/>
<sequence length="538" mass="60042">MLRLQSQQALKPLRDPLRGPLRNALHIRHVHVEQAPFSGPPSYATIARRSSSHPKAKEARERSELIDIHETGGASPNDSNILITDIDDRTLRSEVAELIGIPYLKKTTKVEATNKVDVIHGFIYSNKLRTPVFPMYFQAAQVLGTKRGPVPVTIAGYTHLVHVNDDTEWFQYNDAEFAHLQKLKAGTKAYYEEIRRLAREGQFVFLQRLRFVTAHRQNLEVNEKAMKKAHLKRLRMDLEKWRAAGSPPDAMPPQLRLKELLNHCKNQRILTNISGLYKLQQTGKLDLGGDPGQRMKGDQAGAKIPPLPVKKVIRRPPKRRKVGVYMNDTVVVDPKQGANVLIWHRLLPIGKSYLFTPLPIQDLSTGRLASAPKAIMNDDPQAIPFANFGDQAQMLLEMQPTAMEEIHGVGGLPQVLAVLVLAGILAVSEARSRNSDSCARHSIGGGASLIRHFMNKPDLETQKESPADKRIYIVQGTMKTLSTGYSLHRANTGVIIEPTINPMYEEQGAKRADSAQLTMLYLGIDENPTRASGINNDK</sequence>
<dbReference type="Proteomes" id="UP000019373">
    <property type="component" value="Unassembled WGS sequence"/>
</dbReference>
<dbReference type="HOGENOM" id="CLU_506249_0_0_1"/>
<gene>
    <name evidence="1" type="ORF">EPUS_05797</name>
</gene>
<dbReference type="RefSeq" id="XP_007785438.1">
    <property type="nucleotide sequence ID" value="XM_007787248.1"/>
</dbReference>
<dbReference type="AlphaFoldDB" id="U1GXJ6"/>
<dbReference type="EMBL" id="KE720645">
    <property type="protein sequence ID" value="ERF77228.1"/>
    <property type="molecule type" value="Genomic_DNA"/>
</dbReference>